<name>A0A815GT78_9BILA</name>
<keyword evidence="1" id="KW-0560">Oxidoreductase</keyword>
<evidence type="ECO:0000256" key="1">
    <source>
        <dbReference type="ARBA" id="ARBA00023002"/>
    </source>
</evidence>
<dbReference type="AlphaFoldDB" id="A0A815GT78"/>
<dbReference type="Pfam" id="PF14027">
    <property type="entry name" value="Questin_oxidase"/>
    <property type="match status" value="1"/>
</dbReference>
<protein>
    <submittedName>
        <fullName evidence="2">Uncharacterized protein</fullName>
    </submittedName>
</protein>
<comment type="caution">
    <text evidence="2">The sequence shown here is derived from an EMBL/GenBank/DDBJ whole genome shotgun (WGS) entry which is preliminary data.</text>
</comment>
<keyword evidence="3" id="KW-1185">Reference proteome</keyword>
<proteinExistence type="predicted"/>
<evidence type="ECO:0000313" key="3">
    <source>
        <dbReference type="Proteomes" id="UP000663870"/>
    </source>
</evidence>
<dbReference type="PANTHER" id="PTHR35870:SF6">
    <property type="entry name" value="MGS207 PROTEIN"/>
    <property type="match status" value="1"/>
</dbReference>
<dbReference type="GO" id="GO:0016491">
    <property type="term" value="F:oxidoreductase activity"/>
    <property type="evidence" value="ECO:0007669"/>
    <property type="project" value="UniProtKB-KW"/>
</dbReference>
<dbReference type="EMBL" id="CAJNOL010001364">
    <property type="protein sequence ID" value="CAF1344436.1"/>
    <property type="molecule type" value="Genomic_DNA"/>
</dbReference>
<evidence type="ECO:0000313" key="2">
    <source>
        <dbReference type="EMBL" id="CAF1344436.1"/>
    </source>
</evidence>
<dbReference type="Proteomes" id="UP000663870">
    <property type="component" value="Unassembled WGS sequence"/>
</dbReference>
<sequence>MCKVVAPYEASPHEITSSNWRHSLGDERFCKAYRDFFDQELTVSGNNWQQKFLELLLDNKPEPMINSVVSGLAHPLIHIGYAFELDSRIVASEALTLTAVCYNYHHEFIDKLKPPKVGSKSILEIFKDLRSDNRLPLFDAPGVGNLEPSVKQSIDIVLTYFDQWQININNLEKTIEDLFDFSVYLYGATHKPNQIDFDFFLLHLLTSMHAIRMIYPHINDRQLAEHILWQFFYIASMLYICQLRPEINQELIYDYKIDDSKQNWNYVIERSVNTELAEDAHLVKVVRTLRDAEVFYGSKNGLYLKTAVKTVENVNTDNMWIGGPINPRQLNILKRV</sequence>
<dbReference type="InterPro" id="IPR025337">
    <property type="entry name" value="Questin_oxidase-like"/>
</dbReference>
<gene>
    <name evidence="2" type="ORF">JXQ802_LOCUS31749</name>
</gene>
<reference evidence="2" key="1">
    <citation type="submission" date="2021-02" db="EMBL/GenBank/DDBJ databases">
        <authorList>
            <person name="Nowell W R."/>
        </authorList>
    </citation>
    <scope>NUCLEOTIDE SEQUENCE</scope>
</reference>
<accession>A0A815GT78</accession>
<organism evidence="2 3">
    <name type="scientific">Rotaria sordida</name>
    <dbReference type="NCBI Taxonomy" id="392033"/>
    <lineage>
        <taxon>Eukaryota</taxon>
        <taxon>Metazoa</taxon>
        <taxon>Spiralia</taxon>
        <taxon>Gnathifera</taxon>
        <taxon>Rotifera</taxon>
        <taxon>Eurotatoria</taxon>
        <taxon>Bdelloidea</taxon>
        <taxon>Philodinida</taxon>
        <taxon>Philodinidae</taxon>
        <taxon>Rotaria</taxon>
    </lineage>
</organism>
<dbReference type="PANTHER" id="PTHR35870">
    <property type="entry name" value="PROTEIN, PUTATIVE (AFU_ORTHOLOGUE AFUA_5G03330)-RELATED"/>
    <property type="match status" value="1"/>
</dbReference>